<organism evidence="1 2">
    <name type="scientific">Hyaloscypha variabilis (strain UAMH 11265 / GT02V1 / F)</name>
    <name type="common">Meliniomyces variabilis</name>
    <dbReference type="NCBI Taxonomy" id="1149755"/>
    <lineage>
        <taxon>Eukaryota</taxon>
        <taxon>Fungi</taxon>
        <taxon>Dikarya</taxon>
        <taxon>Ascomycota</taxon>
        <taxon>Pezizomycotina</taxon>
        <taxon>Leotiomycetes</taxon>
        <taxon>Helotiales</taxon>
        <taxon>Hyaloscyphaceae</taxon>
        <taxon>Hyaloscypha</taxon>
        <taxon>Hyaloscypha variabilis</taxon>
    </lineage>
</organism>
<sequence>MLFEHLDIVTATCLGLTNKHLYSILKSIHKGPIRLFGTVDISLPGVPTVSKFIFTPLQLLISKWIEPLVWAGHMDRYRFVTRQRLRELVAEEDERNWSYYPKRKEGPRNKLKGR</sequence>
<dbReference type="OrthoDB" id="3555511at2759"/>
<dbReference type="AlphaFoldDB" id="A0A2J6R2R0"/>
<reference evidence="1 2" key="1">
    <citation type="submission" date="2016-04" db="EMBL/GenBank/DDBJ databases">
        <title>A degradative enzymes factory behind the ericoid mycorrhizal symbiosis.</title>
        <authorList>
            <consortium name="DOE Joint Genome Institute"/>
            <person name="Martino E."/>
            <person name="Morin E."/>
            <person name="Grelet G."/>
            <person name="Kuo A."/>
            <person name="Kohler A."/>
            <person name="Daghino S."/>
            <person name="Barry K."/>
            <person name="Choi C."/>
            <person name="Cichocki N."/>
            <person name="Clum A."/>
            <person name="Copeland A."/>
            <person name="Hainaut M."/>
            <person name="Haridas S."/>
            <person name="Labutti K."/>
            <person name="Lindquist E."/>
            <person name="Lipzen A."/>
            <person name="Khouja H.-R."/>
            <person name="Murat C."/>
            <person name="Ohm R."/>
            <person name="Olson A."/>
            <person name="Spatafora J."/>
            <person name="Veneault-Fourrey C."/>
            <person name="Henrissat B."/>
            <person name="Grigoriev I."/>
            <person name="Martin F."/>
            <person name="Perotto S."/>
        </authorList>
    </citation>
    <scope>NUCLEOTIDE SEQUENCE [LARGE SCALE GENOMIC DNA]</scope>
    <source>
        <strain evidence="1 2">F</strain>
    </source>
</reference>
<protein>
    <submittedName>
        <fullName evidence="1">Uncharacterized protein</fullName>
    </submittedName>
</protein>
<dbReference type="Proteomes" id="UP000235786">
    <property type="component" value="Unassembled WGS sequence"/>
</dbReference>
<proteinExistence type="predicted"/>
<dbReference type="EMBL" id="KZ613958">
    <property type="protein sequence ID" value="PMD32798.1"/>
    <property type="molecule type" value="Genomic_DNA"/>
</dbReference>
<evidence type="ECO:0000313" key="1">
    <source>
        <dbReference type="EMBL" id="PMD32798.1"/>
    </source>
</evidence>
<keyword evidence="2" id="KW-1185">Reference proteome</keyword>
<gene>
    <name evidence="1" type="ORF">L207DRAFT_640032</name>
</gene>
<accession>A0A2J6R2R0</accession>
<name>A0A2J6R2R0_HYAVF</name>
<evidence type="ECO:0000313" key="2">
    <source>
        <dbReference type="Proteomes" id="UP000235786"/>
    </source>
</evidence>